<dbReference type="SUPFAM" id="SSF56091">
    <property type="entry name" value="DNA ligase/mRNA capping enzyme, catalytic domain"/>
    <property type="match status" value="1"/>
</dbReference>
<dbReference type="OrthoDB" id="2744at10239"/>
<evidence type="ECO:0000313" key="6">
    <source>
        <dbReference type="Proteomes" id="UP000792671"/>
    </source>
</evidence>
<organism evidence="5 6">
    <name type="scientific">Mythimna separata entomopoxvirus 'L'</name>
    <dbReference type="NCBI Taxonomy" id="1293572"/>
    <lineage>
        <taxon>Viruses</taxon>
        <taxon>Varidnaviria</taxon>
        <taxon>Bamfordvirae</taxon>
        <taxon>Nucleocytoviricota</taxon>
        <taxon>Pokkesviricetes</taxon>
        <taxon>Chitovirales</taxon>
        <taxon>Poxviridae</taxon>
        <taxon>Entomopoxvirinae</taxon>
        <taxon>Betaentomopoxvirus</taxon>
        <taxon>Betaentomopoxvirus mseparata</taxon>
        <taxon>Mythimna separata entomopoxvirus</taxon>
    </lineage>
</organism>
<protein>
    <submittedName>
        <fullName evidence="5">NAD-dependent DNA ligase</fullName>
    </submittedName>
</protein>
<dbReference type="GO" id="GO:0003911">
    <property type="term" value="F:DNA ligase (NAD+) activity"/>
    <property type="evidence" value="ECO:0007669"/>
    <property type="project" value="InterPro"/>
</dbReference>
<dbReference type="Gene3D" id="3.30.470.30">
    <property type="entry name" value="DNA ligase/mRNA capping enzyme"/>
    <property type="match status" value="1"/>
</dbReference>
<dbReference type="Proteomes" id="UP000792671">
    <property type="component" value="Genome"/>
</dbReference>
<keyword evidence="1 5" id="KW-0436">Ligase</keyword>
<dbReference type="GO" id="GO:0006260">
    <property type="term" value="P:DNA replication"/>
    <property type="evidence" value="ECO:0007669"/>
    <property type="project" value="UniProtKB-KW"/>
</dbReference>
<evidence type="ECO:0000259" key="4">
    <source>
        <dbReference type="SMART" id="SM00532"/>
    </source>
</evidence>
<dbReference type="Gene3D" id="2.40.50.140">
    <property type="entry name" value="Nucleic acid-binding proteins"/>
    <property type="match status" value="1"/>
</dbReference>
<sequence>MNYIKKILKLKTNDEIINYIDKIEYKELENIINILDENYYAKKPLIEDNIYDIIRNFTNNKFPDSELCKKIGYTPENKVKLKYHMGSENKTYVSDNKLTDWIKQYGKDELILSAKADGISVLWDVKSNKIFSRGDGKYGKDISHFIKYFNFSDDKNITNIDILNAEIFYIRGELIINKPENRNIVSGQINRNEIDEEMASKIYFVAYELLEPRLSQYDQFTILSSNKIRTVKYFKIDKNIISYDYLNELYNKLKTEILYYIDGIIIRNNDINLPIKTGNPPWSICFKQTDKIYTTTVKEIIWEISKKNIYIPKAILDPIVINNTTISAVTCYNAKFIIDNDINTGSIVEIIKKGGVIPIINKIIKKSDIKIKLPEGKIVGVNIIYNGINKDSEVKKIVYFFKYLKYNNITTKVISNLYDKGYDNILKYFDTIIDIPEYNKQKNYIKLLDTIEIIKTKNYTIVDILSALSLDNLSTNRICSIYSNFPKFLEENSVKDYSSINGIGKLSSEKINNTIMENYDFIKNILKALNIEY</sequence>
<dbReference type="RefSeq" id="YP_008003741.1">
    <property type="nucleotide sequence ID" value="NC_021246.1"/>
</dbReference>
<dbReference type="Pfam" id="PF03120">
    <property type="entry name" value="OB_DNA_ligase"/>
    <property type="match status" value="1"/>
</dbReference>
<dbReference type="InterPro" id="IPR004150">
    <property type="entry name" value="NAD_DNA_ligase_OB"/>
</dbReference>
<dbReference type="EMBL" id="HF679134">
    <property type="protein sequence ID" value="CCU56422.1"/>
    <property type="molecule type" value="Genomic_DNA"/>
</dbReference>
<dbReference type="KEGG" id="vg:15613846"/>
<gene>
    <name evidence="5" type="ORF">MYSEV_224</name>
</gene>
<dbReference type="GO" id="GO:0006281">
    <property type="term" value="P:DNA repair"/>
    <property type="evidence" value="ECO:0007669"/>
    <property type="project" value="InterPro"/>
</dbReference>
<accession>A0A916KQD1</accession>
<evidence type="ECO:0000256" key="2">
    <source>
        <dbReference type="ARBA" id="ARBA00022705"/>
    </source>
</evidence>
<keyword evidence="3" id="KW-0520">NAD</keyword>
<dbReference type="InterPro" id="IPR013840">
    <property type="entry name" value="DNAligase_N"/>
</dbReference>
<keyword evidence="6" id="KW-1185">Reference proteome</keyword>
<reference evidence="5 6" key="1">
    <citation type="journal article" date="2013" name="J. Virol.">
        <title>New Insights into the Evolution of Entomopoxvirinae from the Complete Genome Sequences of Four Entomopoxviruses Infecting Adoxophyes honmai, Choristoneura biennis, Choristoneura rosaceana, and Mythimna separata.</title>
        <authorList>
            <person name="Theze J."/>
            <person name="Takatsuka J."/>
            <person name="Li Z."/>
            <person name="Gallais J."/>
            <person name="Doucet D."/>
            <person name="Arif B."/>
            <person name="Nakai M."/>
            <person name="Herniou E.A."/>
        </authorList>
    </citation>
    <scope>NUCLEOTIDE SEQUENCE [LARGE SCALE GENOMIC DNA]</scope>
</reference>
<feature type="domain" description="NAD-dependent DNA ligase N-terminal" evidence="4">
    <location>
        <begin position="22"/>
        <end position="405"/>
    </location>
</feature>
<evidence type="ECO:0000256" key="1">
    <source>
        <dbReference type="ARBA" id="ARBA00022598"/>
    </source>
</evidence>
<proteinExistence type="predicted"/>
<keyword evidence="2" id="KW-0235">DNA replication</keyword>
<name>A0A916KQD1_9POXV</name>
<evidence type="ECO:0000313" key="5">
    <source>
        <dbReference type="EMBL" id="CCU56422.1"/>
    </source>
</evidence>
<dbReference type="GeneID" id="15613846"/>
<dbReference type="SUPFAM" id="SSF50249">
    <property type="entry name" value="Nucleic acid-binding proteins"/>
    <property type="match status" value="1"/>
</dbReference>
<dbReference type="SMART" id="SM00532">
    <property type="entry name" value="LIGANc"/>
    <property type="match status" value="1"/>
</dbReference>
<evidence type="ECO:0000256" key="3">
    <source>
        <dbReference type="ARBA" id="ARBA00023027"/>
    </source>
</evidence>
<dbReference type="InterPro" id="IPR012340">
    <property type="entry name" value="NA-bd_OB-fold"/>
</dbReference>